<keyword evidence="5" id="KW-1185">Reference proteome</keyword>
<keyword evidence="1" id="KW-0560">Oxidoreductase</keyword>
<reference evidence="4 5" key="1">
    <citation type="submission" date="2013-01" db="EMBL/GenBank/DDBJ databases">
        <authorList>
            <person name="Fiebig A."/>
            <person name="Goeker M."/>
            <person name="Klenk H.-P.P."/>
        </authorList>
    </citation>
    <scope>NUCLEOTIDE SEQUENCE [LARGE SCALE GENOMIC DNA]</scope>
    <source>
        <strain evidence="4 5">DSM 24838</strain>
    </source>
</reference>
<dbReference type="GO" id="GO:0005737">
    <property type="term" value="C:cytoplasm"/>
    <property type="evidence" value="ECO:0007669"/>
    <property type="project" value="TreeGrafter"/>
</dbReference>
<protein>
    <submittedName>
        <fullName evidence="4">Glycine/D-amino acid oxidase (Deaminating)</fullName>
    </submittedName>
</protein>
<dbReference type="STRING" id="1123501.Wenmar_03020"/>
<dbReference type="InterPro" id="IPR036188">
    <property type="entry name" value="FAD/NAD-bd_sf"/>
</dbReference>
<evidence type="ECO:0000259" key="3">
    <source>
        <dbReference type="Pfam" id="PF01266"/>
    </source>
</evidence>
<evidence type="ECO:0000256" key="1">
    <source>
        <dbReference type="ARBA" id="ARBA00023002"/>
    </source>
</evidence>
<dbReference type="InterPro" id="IPR006076">
    <property type="entry name" value="FAD-dep_OxRdtase"/>
</dbReference>
<evidence type="ECO:0000313" key="5">
    <source>
        <dbReference type="Proteomes" id="UP000035100"/>
    </source>
</evidence>
<sequence>MAYAPRPEHRAYDVVIVGGGMIGAAIAWWTARDPAFDGRILVIERDPSYEYASTTHTNSCIRQQFGTEVNVRISRFGAEFIHGFRDWMEDAEAPAIALRSFGYLYLAGTDAGAARLREAQALQARLGCATRLLTPDEIAARWPHISPEGVLLGTHNPVDEGWFDGATMFDWFRRRARALGVEFVHGEATGALVEGGRVMAVRLGTGQEIACGFLVNAAGPRAAALAAMAGLSLPVEPRRRFTWVFDAPLAAELPLTIDPAGVHVRSDGAGFMAGCPPDPDETDGPDDFRDPGDRFETHVWPILAARVPAFENIRLRRSWVGHYAYNLLDQNAVLGPHPDLPNFLFANGFSGHGLQQAPAVGRGLAELLLHGRYTSLDLSDLGYARIAEGRPLREPAII</sequence>
<evidence type="ECO:0000256" key="2">
    <source>
        <dbReference type="SAM" id="Phobius"/>
    </source>
</evidence>
<accession>A0A0D0QBP1</accession>
<keyword evidence="2" id="KW-1133">Transmembrane helix</keyword>
<dbReference type="Gene3D" id="3.30.9.10">
    <property type="entry name" value="D-Amino Acid Oxidase, subunit A, domain 2"/>
    <property type="match status" value="1"/>
</dbReference>
<dbReference type="Pfam" id="PF01266">
    <property type="entry name" value="DAO"/>
    <property type="match status" value="1"/>
</dbReference>
<dbReference type="Gene3D" id="3.50.50.60">
    <property type="entry name" value="FAD/NAD(P)-binding domain"/>
    <property type="match status" value="1"/>
</dbReference>
<dbReference type="OrthoDB" id="9806452at2"/>
<evidence type="ECO:0000313" key="4">
    <source>
        <dbReference type="EMBL" id="KIQ68373.1"/>
    </source>
</evidence>
<dbReference type="Proteomes" id="UP000035100">
    <property type="component" value="Unassembled WGS sequence"/>
</dbReference>
<dbReference type="PATRIC" id="fig|1123501.6.peg.3137"/>
<feature type="transmembrane region" description="Helical" evidence="2">
    <location>
        <begin position="12"/>
        <end position="31"/>
    </location>
</feature>
<dbReference type="RefSeq" id="WP_018301811.1">
    <property type="nucleotide sequence ID" value="NZ_KB902279.1"/>
</dbReference>
<name>A0A0D0QBP1_9RHOB</name>
<comment type="caution">
    <text evidence="4">The sequence shown here is derived from an EMBL/GenBank/DDBJ whole genome shotgun (WGS) entry which is preliminary data.</text>
</comment>
<organism evidence="4 5">
    <name type="scientific">Wenxinia marina DSM 24838</name>
    <dbReference type="NCBI Taxonomy" id="1123501"/>
    <lineage>
        <taxon>Bacteria</taxon>
        <taxon>Pseudomonadati</taxon>
        <taxon>Pseudomonadota</taxon>
        <taxon>Alphaproteobacteria</taxon>
        <taxon>Rhodobacterales</taxon>
        <taxon>Roseobacteraceae</taxon>
        <taxon>Wenxinia</taxon>
    </lineage>
</organism>
<dbReference type="GO" id="GO:0016491">
    <property type="term" value="F:oxidoreductase activity"/>
    <property type="evidence" value="ECO:0007669"/>
    <property type="project" value="UniProtKB-KW"/>
</dbReference>
<feature type="domain" description="FAD dependent oxidoreductase" evidence="3">
    <location>
        <begin position="13"/>
        <end position="367"/>
    </location>
</feature>
<gene>
    <name evidence="4" type="ORF">Wenmar_03020</name>
</gene>
<dbReference type="EMBL" id="AONG01000014">
    <property type="protein sequence ID" value="KIQ68373.1"/>
    <property type="molecule type" value="Genomic_DNA"/>
</dbReference>
<proteinExistence type="predicted"/>
<dbReference type="AlphaFoldDB" id="A0A0D0QBP1"/>
<dbReference type="eggNOG" id="COG0665">
    <property type="taxonomic scope" value="Bacteria"/>
</dbReference>
<keyword evidence="2" id="KW-0812">Transmembrane</keyword>
<dbReference type="PANTHER" id="PTHR13847">
    <property type="entry name" value="SARCOSINE DEHYDROGENASE-RELATED"/>
    <property type="match status" value="1"/>
</dbReference>
<dbReference type="SUPFAM" id="SSF51905">
    <property type="entry name" value="FAD/NAD(P)-binding domain"/>
    <property type="match status" value="1"/>
</dbReference>
<keyword evidence="2" id="KW-0472">Membrane</keyword>
<dbReference type="PANTHER" id="PTHR13847:SF287">
    <property type="entry name" value="FAD-DEPENDENT OXIDOREDUCTASE DOMAIN-CONTAINING PROTEIN 1"/>
    <property type="match status" value="1"/>
</dbReference>
<dbReference type="GO" id="GO:0032981">
    <property type="term" value="P:mitochondrial respiratory chain complex I assembly"/>
    <property type="evidence" value="ECO:0007669"/>
    <property type="project" value="TreeGrafter"/>
</dbReference>